<evidence type="ECO:0000313" key="2">
    <source>
        <dbReference type="Proteomes" id="UP001642484"/>
    </source>
</evidence>
<keyword evidence="2" id="KW-1185">Reference proteome</keyword>
<organism evidence="1 2">
    <name type="scientific">Durusdinium trenchii</name>
    <dbReference type="NCBI Taxonomy" id="1381693"/>
    <lineage>
        <taxon>Eukaryota</taxon>
        <taxon>Sar</taxon>
        <taxon>Alveolata</taxon>
        <taxon>Dinophyceae</taxon>
        <taxon>Suessiales</taxon>
        <taxon>Symbiodiniaceae</taxon>
        <taxon>Durusdinium</taxon>
    </lineage>
</organism>
<protein>
    <submittedName>
        <fullName evidence="1">Uncharacterized protein</fullName>
    </submittedName>
</protein>
<gene>
    <name evidence="1" type="ORF">CCMP2556_LOCUS16640</name>
</gene>
<comment type="caution">
    <text evidence="1">The sequence shown here is derived from an EMBL/GenBank/DDBJ whole genome shotgun (WGS) entry which is preliminary data.</text>
</comment>
<reference evidence="1 2" key="1">
    <citation type="submission" date="2024-02" db="EMBL/GenBank/DDBJ databases">
        <authorList>
            <person name="Chen Y."/>
            <person name="Shah S."/>
            <person name="Dougan E. K."/>
            <person name="Thang M."/>
            <person name="Chan C."/>
        </authorList>
    </citation>
    <scope>NUCLEOTIDE SEQUENCE [LARGE SCALE GENOMIC DNA]</scope>
</reference>
<accession>A0ABP0KJU6</accession>
<dbReference type="Proteomes" id="UP001642484">
    <property type="component" value="Unassembled WGS sequence"/>
</dbReference>
<sequence length="63" mass="7050">MSPLLDSPRACPPMQELGLSPHLMQAIRNLYRRRQLLRPVRQLRATAAGCLAGARDISREILA</sequence>
<name>A0ABP0KJU6_9DINO</name>
<proteinExistence type="predicted"/>
<dbReference type="EMBL" id="CAXAMN010008892">
    <property type="protein sequence ID" value="CAK9027117.1"/>
    <property type="molecule type" value="Genomic_DNA"/>
</dbReference>
<evidence type="ECO:0000313" key="1">
    <source>
        <dbReference type="EMBL" id="CAK9027117.1"/>
    </source>
</evidence>